<dbReference type="EMBL" id="RDRA01000045">
    <property type="protein sequence ID" value="RXG85483.1"/>
    <property type="molecule type" value="Genomic_DNA"/>
</dbReference>
<dbReference type="InterPro" id="IPR054353">
    <property type="entry name" value="IstA-like_C"/>
</dbReference>
<keyword evidence="4" id="KW-1185">Reference proteome</keyword>
<feature type="region of interest" description="Disordered" evidence="1">
    <location>
        <begin position="100"/>
        <end position="123"/>
    </location>
</feature>
<feature type="domain" description="Transposase for insertion sequence element IS21-like C-terminal" evidence="2">
    <location>
        <begin position="40"/>
        <end position="108"/>
    </location>
</feature>
<proteinExistence type="predicted"/>
<gene>
    <name evidence="3" type="ORF">EAS62_38790</name>
</gene>
<name>A0ABY0D946_9BRAD</name>
<evidence type="ECO:0000313" key="4">
    <source>
        <dbReference type="Proteomes" id="UP000289946"/>
    </source>
</evidence>
<organism evidence="3 4">
    <name type="scientific">Bradyrhizobium zhanjiangense</name>
    <dbReference type="NCBI Taxonomy" id="1325107"/>
    <lineage>
        <taxon>Bacteria</taxon>
        <taxon>Pseudomonadati</taxon>
        <taxon>Pseudomonadota</taxon>
        <taxon>Alphaproteobacteria</taxon>
        <taxon>Hyphomicrobiales</taxon>
        <taxon>Nitrobacteraceae</taxon>
        <taxon>Bradyrhizobium</taxon>
    </lineage>
</organism>
<evidence type="ECO:0000256" key="1">
    <source>
        <dbReference type="SAM" id="MobiDB-lite"/>
    </source>
</evidence>
<dbReference type="PANTHER" id="PTHR35004:SF8">
    <property type="entry name" value="TRANSPOSASE RV3428C-RELATED"/>
    <property type="match status" value="1"/>
</dbReference>
<dbReference type="Pfam" id="PF22483">
    <property type="entry name" value="Mu-transpos_C_2"/>
    <property type="match status" value="1"/>
</dbReference>
<protein>
    <submittedName>
        <fullName evidence="3">Transposase</fullName>
    </submittedName>
</protein>
<feature type="region of interest" description="Disordered" evidence="1">
    <location>
        <begin position="196"/>
        <end position="223"/>
    </location>
</feature>
<evidence type="ECO:0000259" key="2">
    <source>
        <dbReference type="Pfam" id="PF22483"/>
    </source>
</evidence>
<sequence length="223" mass="25610">MNVAIVQLVAQLNNRVSRHPGASRRALFDEIECATLKPIPAEPYVFAEWEECRVGLDCHVDIEKHYYSPHQLLREKVRARVTARTIEVFHCGKRVTAHVRSSSDRKHRTMREHMPSSQRRYADWTPERLRRSAAEIGRRTSALIATMLRERTHPEQGFRACVGILRLAKTYGRERLEAACGSALEIGARSYSLKNNLDRQRPATPTDGPAIEHDNFRGPTYFH</sequence>
<comment type="caution">
    <text evidence="3">The sequence shown here is derived from an EMBL/GenBank/DDBJ whole genome shotgun (WGS) entry which is preliminary data.</text>
</comment>
<evidence type="ECO:0000313" key="3">
    <source>
        <dbReference type="EMBL" id="RXG85483.1"/>
    </source>
</evidence>
<dbReference type="PANTHER" id="PTHR35004">
    <property type="entry name" value="TRANSPOSASE RV3428C-RELATED"/>
    <property type="match status" value="1"/>
</dbReference>
<dbReference type="Proteomes" id="UP000289946">
    <property type="component" value="Unassembled WGS sequence"/>
</dbReference>
<accession>A0ABY0D946</accession>
<reference evidence="3 4" key="1">
    <citation type="submission" date="2018-10" db="EMBL/GenBank/DDBJ databases">
        <title>Bradyrhizobium sp. nov., isolated from effective nodules of peanut in China.</title>
        <authorList>
            <person name="Li Y."/>
        </authorList>
    </citation>
    <scope>NUCLEOTIDE SEQUENCE [LARGE SCALE GENOMIC DNA]</scope>
    <source>
        <strain evidence="3 4">CCBAU 51781</strain>
    </source>
</reference>